<keyword evidence="7" id="KW-1015">Disulfide bond</keyword>
<comment type="caution">
    <text evidence="9">The sequence shown here is derived from an EMBL/GenBank/DDBJ whole genome shotgun (WGS) entry which is preliminary data.</text>
</comment>
<gene>
    <name evidence="9" type="ORF">O6P43_027046</name>
</gene>
<sequence length="180" mass="21006">MFGRSWPFRAHVRNGIIQSWPHILAQYNDEYSVPCTNDEVSKAWLNNEEVRKAIHAEPINVSVIWELCTDRVRYTHDSGSMIPYHKNLTLQNYRVLIFSGDHDMCVPYTGSEAWTQSLGYKTVDEWRPWLTYDNQVAGYVQGYDNNLTFLTIKGAGHTVPEYKPREALDFYSRWLEGKPI</sequence>
<dbReference type="FunFam" id="3.40.50.11320:FF:000002">
    <property type="entry name" value="Carboxypeptidase"/>
    <property type="match status" value="1"/>
</dbReference>
<dbReference type="InterPro" id="IPR033124">
    <property type="entry name" value="Ser_caboxypep_his_AS"/>
</dbReference>
<name>A0AAD7PDB3_QUISA</name>
<dbReference type="GO" id="GO:0004185">
    <property type="term" value="F:serine-type carboxypeptidase activity"/>
    <property type="evidence" value="ECO:0007669"/>
    <property type="project" value="InterPro"/>
</dbReference>
<evidence type="ECO:0000256" key="1">
    <source>
        <dbReference type="ARBA" id="ARBA00004613"/>
    </source>
</evidence>
<reference evidence="9" key="1">
    <citation type="journal article" date="2023" name="Science">
        <title>Elucidation of the pathway for biosynthesis of saponin adjuvants from the soapbark tree.</title>
        <authorList>
            <person name="Reed J."/>
            <person name="Orme A."/>
            <person name="El-Demerdash A."/>
            <person name="Owen C."/>
            <person name="Martin L.B.B."/>
            <person name="Misra R.C."/>
            <person name="Kikuchi S."/>
            <person name="Rejzek M."/>
            <person name="Martin A.C."/>
            <person name="Harkess A."/>
            <person name="Leebens-Mack J."/>
            <person name="Louveau T."/>
            <person name="Stephenson M.J."/>
            <person name="Osbourn A."/>
        </authorList>
    </citation>
    <scope>NUCLEOTIDE SEQUENCE</scope>
    <source>
        <strain evidence="9">S10</strain>
    </source>
</reference>
<evidence type="ECO:0000256" key="5">
    <source>
        <dbReference type="ARBA" id="ARBA00022729"/>
    </source>
</evidence>
<dbReference type="InterPro" id="IPR001563">
    <property type="entry name" value="Peptidase_S10"/>
</dbReference>
<evidence type="ECO:0000256" key="8">
    <source>
        <dbReference type="ARBA" id="ARBA00023180"/>
    </source>
</evidence>
<keyword evidence="10" id="KW-1185">Reference proteome</keyword>
<protein>
    <submittedName>
        <fullName evidence="9">Carboxypeptidase</fullName>
    </submittedName>
</protein>
<dbReference type="GO" id="GO:0005576">
    <property type="term" value="C:extracellular region"/>
    <property type="evidence" value="ECO:0007669"/>
    <property type="project" value="UniProtKB-SubCell"/>
</dbReference>
<dbReference type="GO" id="GO:0006508">
    <property type="term" value="P:proteolysis"/>
    <property type="evidence" value="ECO:0007669"/>
    <property type="project" value="UniProtKB-KW"/>
</dbReference>
<dbReference type="Pfam" id="PF00450">
    <property type="entry name" value="Peptidase_S10"/>
    <property type="match status" value="1"/>
</dbReference>
<evidence type="ECO:0000256" key="3">
    <source>
        <dbReference type="ARBA" id="ARBA00022645"/>
    </source>
</evidence>
<dbReference type="InterPro" id="IPR029058">
    <property type="entry name" value="AB_hydrolase_fold"/>
</dbReference>
<evidence type="ECO:0000256" key="6">
    <source>
        <dbReference type="ARBA" id="ARBA00022801"/>
    </source>
</evidence>
<dbReference type="PANTHER" id="PTHR11802">
    <property type="entry name" value="SERINE PROTEASE FAMILY S10 SERINE CARBOXYPEPTIDASE"/>
    <property type="match status" value="1"/>
</dbReference>
<evidence type="ECO:0000256" key="7">
    <source>
        <dbReference type="ARBA" id="ARBA00023157"/>
    </source>
</evidence>
<dbReference type="PROSITE" id="PS00560">
    <property type="entry name" value="CARBOXYPEPT_SER_HIS"/>
    <property type="match status" value="1"/>
</dbReference>
<comment type="subcellular location">
    <subcellularLocation>
        <location evidence="1">Secreted</location>
    </subcellularLocation>
</comment>
<dbReference type="AlphaFoldDB" id="A0AAD7PDB3"/>
<dbReference type="PANTHER" id="PTHR11802:SF254">
    <property type="entry name" value="SERINE CARBOXYPEPTIDASE-LIKE 20"/>
    <property type="match status" value="1"/>
</dbReference>
<accession>A0AAD7PDB3</accession>
<evidence type="ECO:0000256" key="2">
    <source>
        <dbReference type="ARBA" id="ARBA00009431"/>
    </source>
</evidence>
<dbReference type="KEGG" id="qsa:O6P43_027046"/>
<evidence type="ECO:0000313" key="10">
    <source>
        <dbReference type="Proteomes" id="UP001163823"/>
    </source>
</evidence>
<dbReference type="GO" id="GO:0016747">
    <property type="term" value="F:acyltransferase activity, transferring groups other than amino-acyl groups"/>
    <property type="evidence" value="ECO:0007669"/>
    <property type="project" value="TreeGrafter"/>
</dbReference>
<dbReference type="Gene3D" id="3.40.50.1820">
    <property type="entry name" value="alpha/beta hydrolase"/>
    <property type="match status" value="1"/>
</dbReference>
<evidence type="ECO:0000313" key="9">
    <source>
        <dbReference type="EMBL" id="KAJ7950922.1"/>
    </source>
</evidence>
<organism evidence="9 10">
    <name type="scientific">Quillaja saponaria</name>
    <name type="common">Soap bark tree</name>
    <dbReference type="NCBI Taxonomy" id="32244"/>
    <lineage>
        <taxon>Eukaryota</taxon>
        <taxon>Viridiplantae</taxon>
        <taxon>Streptophyta</taxon>
        <taxon>Embryophyta</taxon>
        <taxon>Tracheophyta</taxon>
        <taxon>Spermatophyta</taxon>
        <taxon>Magnoliopsida</taxon>
        <taxon>eudicotyledons</taxon>
        <taxon>Gunneridae</taxon>
        <taxon>Pentapetalae</taxon>
        <taxon>rosids</taxon>
        <taxon>fabids</taxon>
        <taxon>Fabales</taxon>
        <taxon>Quillajaceae</taxon>
        <taxon>Quillaja</taxon>
    </lineage>
</organism>
<evidence type="ECO:0000256" key="4">
    <source>
        <dbReference type="ARBA" id="ARBA00022670"/>
    </source>
</evidence>
<dbReference type="EMBL" id="JARAOO010000011">
    <property type="protein sequence ID" value="KAJ7950922.1"/>
    <property type="molecule type" value="Genomic_DNA"/>
</dbReference>
<keyword evidence="4" id="KW-0645">Protease</keyword>
<dbReference type="FunFam" id="3.40.50.12670:FF:000001">
    <property type="entry name" value="Carboxypeptidase"/>
    <property type="match status" value="1"/>
</dbReference>
<keyword evidence="6" id="KW-0378">Hydrolase</keyword>
<keyword evidence="8" id="KW-0325">Glycoprotein</keyword>
<dbReference type="Proteomes" id="UP001163823">
    <property type="component" value="Chromosome 11"/>
</dbReference>
<proteinExistence type="inferred from homology"/>
<dbReference type="SUPFAM" id="SSF53474">
    <property type="entry name" value="alpha/beta-Hydrolases"/>
    <property type="match status" value="1"/>
</dbReference>
<dbReference type="GO" id="GO:0019748">
    <property type="term" value="P:secondary metabolic process"/>
    <property type="evidence" value="ECO:0007669"/>
    <property type="project" value="TreeGrafter"/>
</dbReference>
<comment type="similarity">
    <text evidence="2">Belongs to the peptidase S10 family.</text>
</comment>
<keyword evidence="3 9" id="KW-0121">Carboxypeptidase</keyword>
<keyword evidence="5" id="KW-0732">Signal</keyword>